<feature type="coiled-coil region" evidence="14">
    <location>
        <begin position="216"/>
        <end position="243"/>
    </location>
</feature>
<reference evidence="18 19" key="1">
    <citation type="submission" date="2016-10" db="EMBL/GenBank/DDBJ databases">
        <authorList>
            <person name="de Groot N.N."/>
        </authorList>
    </citation>
    <scope>NUCLEOTIDE SEQUENCE [LARGE SCALE GENOMIC DNA]</scope>
    <source>
        <strain evidence="18 19">CGMCC 1.10449</strain>
    </source>
</reference>
<dbReference type="Gene3D" id="3.30.565.10">
    <property type="entry name" value="Histidine kinase-like ATPase, C-terminal domain"/>
    <property type="match status" value="1"/>
</dbReference>
<dbReference type="PRINTS" id="PR00344">
    <property type="entry name" value="BCTRLSENSOR"/>
</dbReference>
<evidence type="ECO:0000256" key="12">
    <source>
        <dbReference type="ARBA" id="ARBA00023012"/>
    </source>
</evidence>
<dbReference type="InterPro" id="IPR050398">
    <property type="entry name" value="HssS/ArlS-like"/>
</dbReference>
<evidence type="ECO:0000256" key="8">
    <source>
        <dbReference type="ARBA" id="ARBA00022741"/>
    </source>
</evidence>
<evidence type="ECO:0000259" key="17">
    <source>
        <dbReference type="PROSITE" id="PS50885"/>
    </source>
</evidence>
<dbReference type="PROSITE" id="PS50109">
    <property type="entry name" value="HIS_KIN"/>
    <property type="match status" value="1"/>
</dbReference>
<evidence type="ECO:0000256" key="14">
    <source>
        <dbReference type="SAM" id="Coils"/>
    </source>
</evidence>
<evidence type="ECO:0000256" key="4">
    <source>
        <dbReference type="ARBA" id="ARBA00022475"/>
    </source>
</evidence>
<dbReference type="Gene3D" id="6.10.340.10">
    <property type="match status" value="1"/>
</dbReference>
<evidence type="ECO:0000256" key="13">
    <source>
        <dbReference type="ARBA" id="ARBA00023136"/>
    </source>
</evidence>
<evidence type="ECO:0000256" key="11">
    <source>
        <dbReference type="ARBA" id="ARBA00022989"/>
    </source>
</evidence>
<dbReference type="PANTHER" id="PTHR45528:SF1">
    <property type="entry name" value="SENSOR HISTIDINE KINASE CPXA"/>
    <property type="match status" value="1"/>
</dbReference>
<dbReference type="PANTHER" id="PTHR45528">
    <property type="entry name" value="SENSOR HISTIDINE KINASE CPXA"/>
    <property type="match status" value="1"/>
</dbReference>
<dbReference type="GO" id="GO:0005524">
    <property type="term" value="F:ATP binding"/>
    <property type="evidence" value="ECO:0007669"/>
    <property type="project" value="UniProtKB-KW"/>
</dbReference>
<keyword evidence="5" id="KW-0597">Phosphoprotein</keyword>
<evidence type="ECO:0000256" key="9">
    <source>
        <dbReference type="ARBA" id="ARBA00022777"/>
    </source>
</evidence>
<dbReference type="Proteomes" id="UP000199444">
    <property type="component" value="Unassembled WGS sequence"/>
</dbReference>
<evidence type="ECO:0000256" key="5">
    <source>
        <dbReference type="ARBA" id="ARBA00022553"/>
    </source>
</evidence>
<dbReference type="CDD" id="cd00075">
    <property type="entry name" value="HATPase"/>
    <property type="match status" value="1"/>
</dbReference>
<dbReference type="RefSeq" id="WP_092493890.1">
    <property type="nucleotide sequence ID" value="NZ_FNKD01000003.1"/>
</dbReference>
<dbReference type="Gene3D" id="1.10.287.130">
    <property type="match status" value="1"/>
</dbReference>
<sequence length="462" mass="52326">MFIKLSFKIGFLFFVFILIIESLLFFVLYTNIANERIEDVLDNLLARANTHSEVLELNFNESTLEHVGIMESASDFVVVITDELGNVINHSDTIQQEMRPVLEAVNYNANQTEGRVVEDRWDDKQYIAAESPVNVGGDQRGHVFMFADTADVKKNVNQLSNQFIVIALLTFGLTIITIFILSRFITYPLIKMKEATEQLSLGRNKVELHTDRKDELGELAKSITKLANELDQLKTARNEFLASISHELRTPLTYIKGYADIINRQDITESEVKEYTTIIREESEHLSVLIRNLFELAKMDRNRFTIQREEVSLHKLIHSIADRIKPAFAEKNINFTINCPENTVAFVDPERFEQVLVNILDNAKKHSSEGTNVQLEVSQIGKEVIVAITDEGEGIPNKDLPYVFDRLYRVEKSRSRQSGGSGLGLTIAKEIIEAHGGQIEIKSEQGEGTSVIIRLIRGGNDV</sequence>
<evidence type="ECO:0000259" key="16">
    <source>
        <dbReference type="PROSITE" id="PS50109"/>
    </source>
</evidence>
<evidence type="ECO:0000256" key="6">
    <source>
        <dbReference type="ARBA" id="ARBA00022679"/>
    </source>
</evidence>
<dbReference type="InterPro" id="IPR005467">
    <property type="entry name" value="His_kinase_dom"/>
</dbReference>
<dbReference type="GO" id="GO:0005886">
    <property type="term" value="C:plasma membrane"/>
    <property type="evidence" value="ECO:0007669"/>
    <property type="project" value="UniProtKB-SubCell"/>
</dbReference>
<keyword evidence="8" id="KW-0547">Nucleotide-binding</keyword>
<dbReference type="InterPro" id="IPR036890">
    <property type="entry name" value="HATPase_C_sf"/>
</dbReference>
<dbReference type="Pfam" id="PF00672">
    <property type="entry name" value="HAMP"/>
    <property type="match status" value="1"/>
</dbReference>
<keyword evidence="14" id="KW-0175">Coiled coil</keyword>
<dbReference type="InterPro" id="IPR003661">
    <property type="entry name" value="HisK_dim/P_dom"/>
</dbReference>
<dbReference type="FunFam" id="1.10.287.130:FF:000001">
    <property type="entry name" value="Two-component sensor histidine kinase"/>
    <property type="match status" value="1"/>
</dbReference>
<keyword evidence="9" id="KW-0418">Kinase</keyword>
<dbReference type="CDD" id="cd06225">
    <property type="entry name" value="HAMP"/>
    <property type="match status" value="1"/>
</dbReference>
<dbReference type="InterPro" id="IPR004358">
    <property type="entry name" value="Sig_transdc_His_kin-like_C"/>
</dbReference>
<feature type="transmembrane region" description="Helical" evidence="15">
    <location>
        <begin position="9"/>
        <end position="29"/>
    </location>
</feature>
<evidence type="ECO:0000256" key="7">
    <source>
        <dbReference type="ARBA" id="ARBA00022692"/>
    </source>
</evidence>
<dbReference type="STRING" id="553311.SAMN05216231_3153"/>
<dbReference type="PROSITE" id="PS50885">
    <property type="entry name" value="HAMP"/>
    <property type="match status" value="1"/>
</dbReference>
<evidence type="ECO:0000256" key="1">
    <source>
        <dbReference type="ARBA" id="ARBA00000085"/>
    </source>
</evidence>
<dbReference type="InterPro" id="IPR003660">
    <property type="entry name" value="HAMP_dom"/>
</dbReference>
<dbReference type="EC" id="2.7.13.3" evidence="3"/>
<keyword evidence="19" id="KW-1185">Reference proteome</keyword>
<evidence type="ECO:0000313" key="19">
    <source>
        <dbReference type="Proteomes" id="UP000199444"/>
    </source>
</evidence>
<feature type="domain" description="HAMP" evidence="17">
    <location>
        <begin position="183"/>
        <end position="235"/>
    </location>
</feature>
<keyword evidence="13 15" id="KW-0472">Membrane</keyword>
<dbReference type="FunFam" id="3.30.565.10:FF:000006">
    <property type="entry name" value="Sensor histidine kinase WalK"/>
    <property type="match status" value="1"/>
</dbReference>
<evidence type="ECO:0000313" key="18">
    <source>
        <dbReference type="EMBL" id="SDQ94697.1"/>
    </source>
</evidence>
<dbReference type="SMART" id="SM00304">
    <property type="entry name" value="HAMP"/>
    <property type="match status" value="1"/>
</dbReference>
<proteinExistence type="predicted"/>
<dbReference type="SMART" id="SM00387">
    <property type="entry name" value="HATPase_c"/>
    <property type="match status" value="1"/>
</dbReference>
<keyword evidence="12" id="KW-0902">Two-component regulatory system</keyword>
<dbReference type="Pfam" id="PF02518">
    <property type="entry name" value="HATPase_c"/>
    <property type="match status" value="1"/>
</dbReference>
<evidence type="ECO:0000256" key="3">
    <source>
        <dbReference type="ARBA" id="ARBA00012438"/>
    </source>
</evidence>
<dbReference type="SUPFAM" id="SSF158472">
    <property type="entry name" value="HAMP domain-like"/>
    <property type="match status" value="1"/>
</dbReference>
<keyword evidence="10" id="KW-0067">ATP-binding</keyword>
<keyword evidence="7 15" id="KW-0812">Transmembrane</keyword>
<keyword evidence="4" id="KW-1003">Cell membrane</keyword>
<evidence type="ECO:0000256" key="10">
    <source>
        <dbReference type="ARBA" id="ARBA00022840"/>
    </source>
</evidence>
<keyword evidence="6" id="KW-0808">Transferase</keyword>
<accession>A0A1H1F156</accession>
<feature type="domain" description="Histidine kinase" evidence="16">
    <location>
        <begin position="243"/>
        <end position="459"/>
    </location>
</feature>
<feature type="transmembrane region" description="Helical" evidence="15">
    <location>
        <begin position="163"/>
        <end position="185"/>
    </location>
</feature>
<organism evidence="18 19">
    <name type="scientific">Virgibacillus salinus</name>
    <dbReference type="NCBI Taxonomy" id="553311"/>
    <lineage>
        <taxon>Bacteria</taxon>
        <taxon>Bacillati</taxon>
        <taxon>Bacillota</taxon>
        <taxon>Bacilli</taxon>
        <taxon>Bacillales</taxon>
        <taxon>Bacillaceae</taxon>
        <taxon>Virgibacillus</taxon>
    </lineage>
</organism>
<dbReference type="Pfam" id="PF00512">
    <property type="entry name" value="HisKA"/>
    <property type="match status" value="1"/>
</dbReference>
<dbReference type="GO" id="GO:0000155">
    <property type="term" value="F:phosphorelay sensor kinase activity"/>
    <property type="evidence" value="ECO:0007669"/>
    <property type="project" value="InterPro"/>
</dbReference>
<comment type="catalytic activity">
    <reaction evidence="1">
        <text>ATP + protein L-histidine = ADP + protein N-phospho-L-histidine.</text>
        <dbReference type="EC" id="2.7.13.3"/>
    </reaction>
</comment>
<dbReference type="InterPro" id="IPR003594">
    <property type="entry name" value="HATPase_dom"/>
</dbReference>
<evidence type="ECO:0000256" key="2">
    <source>
        <dbReference type="ARBA" id="ARBA00004651"/>
    </source>
</evidence>
<gene>
    <name evidence="18" type="ORF">SAMN05216231_3153</name>
</gene>
<keyword evidence="11 15" id="KW-1133">Transmembrane helix</keyword>
<name>A0A1H1F156_9BACI</name>
<dbReference type="SMART" id="SM00388">
    <property type="entry name" value="HisKA"/>
    <property type="match status" value="1"/>
</dbReference>
<dbReference type="EMBL" id="FNKD01000003">
    <property type="protein sequence ID" value="SDQ94697.1"/>
    <property type="molecule type" value="Genomic_DNA"/>
</dbReference>
<dbReference type="InterPro" id="IPR036097">
    <property type="entry name" value="HisK_dim/P_sf"/>
</dbReference>
<evidence type="ECO:0000256" key="15">
    <source>
        <dbReference type="SAM" id="Phobius"/>
    </source>
</evidence>
<dbReference type="AlphaFoldDB" id="A0A1H1F156"/>
<protein>
    <recommendedName>
        <fullName evidence="3">histidine kinase</fullName>
        <ecNumber evidence="3">2.7.13.3</ecNumber>
    </recommendedName>
</protein>
<comment type="subcellular location">
    <subcellularLocation>
        <location evidence="2">Cell membrane</location>
        <topology evidence="2">Multi-pass membrane protein</topology>
    </subcellularLocation>
</comment>
<dbReference type="SUPFAM" id="SSF55874">
    <property type="entry name" value="ATPase domain of HSP90 chaperone/DNA topoisomerase II/histidine kinase"/>
    <property type="match status" value="1"/>
</dbReference>
<dbReference type="SUPFAM" id="SSF47384">
    <property type="entry name" value="Homodimeric domain of signal transducing histidine kinase"/>
    <property type="match status" value="1"/>
</dbReference>
<dbReference type="CDD" id="cd00082">
    <property type="entry name" value="HisKA"/>
    <property type="match status" value="1"/>
</dbReference>